<evidence type="ECO:0000313" key="2">
    <source>
        <dbReference type="Proteomes" id="UP000002624"/>
    </source>
</evidence>
<dbReference type="Proteomes" id="UP000002624">
    <property type="component" value="Unassembled WGS sequence"/>
</dbReference>
<gene>
    <name evidence="1" type="ORF">HCDG_09165</name>
</gene>
<evidence type="ECO:0000313" key="1">
    <source>
        <dbReference type="EMBL" id="EER36734.1"/>
    </source>
</evidence>
<dbReference type="HOGENOM" id="CLU_1377763_0_0_1"/>
<reference evidence="2" key="1">
    <citation type="submission" date="2009-05" db="EMBL/GenBank/DDBJ databases">
        <title>The genome sequence of Ajellomyces capsulatus strain H143.</title>
        <authorList>
            <person name="Champion M."/>
            <person name="Cuomo C.A."/>
            <person name="Ma L.-J."/>
            <person name="Henn M.R."/>
            <person name="Sil A."/>
            <person name="Goldman B."/>
            <person name="Young S.K."/>
            <person name="Kodira C.D."/>
            <person name="Zeng Q."/>
            <person name="Koehrsen M."/>
            <person name="Alvarado L."/>
            <person name="Berlin A.M."/>
            <person name="Borenstein D."/>
            <person name="Chen Z."/>
            <person name="Engels R."/>
            <person name="Freedman E."/>
            <person name="Gellesch M."/>
            <person name="Goldberg J."/>
            <person name="Griggs A."/>
            <person name="Gujja S."/>
            <person name="Heiman D.I."/>
            <person name="Hepburn T.A."/>
            <person name="Howarth C."/>
            <person name="Jen D."/>
            <person name="Larson L."/>
            <person name="Lewis B."/>
            <person name="Mehta T."/>
            <person name="Park D."/>
            <person name="Pearson M."/>
            <person name="Roberts A."/>
            <person name="Saif S."/>
            <person name="Shea T.D."/>
            <person name="Shenoy N."/>
            <person name="Sisk P."/>
            <person name="Stolte C."/>
            <person name="Sykes S."/>
            <person name="Walk T."/>
            <person name="White J."/>
            <person name="Yandava C."/>
            <person name="Klein B."/>
            <person name="McEwen J.G."/>
            <person name="Puccia R."/>
            <person name="Goldman G.H."/>
            <person name="Felipe M.S."/>
            <person name="Nino-Vega G."/>
            <person name="San-Blas G."/>
            <person name="Taylor J.W."/>
            <person name="Mendoza L."/>
            <person name="Galagan J.E."/>
            <person name="Nusbaum C."/>
            <person name="Birren B.W."/>
        </authorList>
    </citation>
    <scope>NUCLEOTIDE SEQUENCE [LARGE SCALE GENOMIC DNA]</scope>
    <source>
        <strain evidence="2">H143</strain>
    </source>
</reference>
<name>C6HSI4_AJECH</name>
<sequence>MIARVRKQPVAFRVGDVHEVLIIPVIRMMCSMGSRGGLLIFNVFHIVRQLCCLRTDAIVGGWRQGELKIVWYRNCPSRSPSLVHHHHWAGALWKVITTDYFKVITLGHLGDGFFPWRGIIEGKLGEGSGESGVNGSRRCCFDRGVGPKVLLVGVRRSVTLWELWLETIILPATEVNEMLLHSLAVPNEDPTVAKLDNM</sequence>
<organism evidence="1 2">
    <name type="scientific">Ajellomyces capsulatus (strain H143)</name>
    <name type="common">Darling's disease fungus</name>
    <name type="synonym">Histoplasma capsulatum</name>
    <dbReference type="NCBI Taxonomy" id="544712"/>
    <lineage>
        <taxon>Eukaryota</taxon>
        <taxon>Fungi</taxon>
        <taxon>Dikarya</taxon>
        <taxon>Ascomycota</taxon>
        <taxon>Pezizomycotina</taxon>
        <taxon>Eurotiomycetes</taxon>
        <taxon>Eurotiomycetidae</taxon>
        <taxon>Onygenales</taxon>
        <taxon>Ajellomycetaceae</taxon>
        <taxon>Histoplasma</taxon>
    </lineage>
</organism>
<dbReference type="AlphaFoldDB" id="C6HSI4"/>
<dbReference type="EMBL" id="GG692438">
    <property type="protein sequence ID" value="EER36734.1"/>
    <property type="molecule type" value="Genomic_DNA"/>
</dbReference>
<dbReference type="VEuPathDB" id="FungiDB:HCDG_09165"/>
<accession>C6HSI4</accession>
<protein>
    <submittedName>
        <fullName evidence="1">Uncharacterized protein</fullName>
    </submittedName>
</protein>
<proteinExistence type="predicted"/>